<dbReference type="VEuPathDB" id="FungiDB:SAPIO_CDS9584"/>
<feature type="compositionally biased region" description="Polar residues" evidence="4">
    <location>
        <begin position="16"/>
        <end position="27"/>
    </location>
</feature>
<comment type="similarity">
    <text evidence="1">Belongs to the gamma-glutamylcyclotransferase family.</text>
</comment>
<protein>
    <recommendedName>
        <fullName evidence="3">Putative gamma-glutamylcyclotransferase</fullName>
    </recommendedName>
</protein>
<accession>A0A084FX38</accession>
<evidence type="ECO:0000256" key="2">
    <source>
        <dbReference type="ARBA" id="ARBA00022679"/>
    </source>
</evidence>
<feature type="region of interest" description="Disordered" evidence="4">
    <location>
        <begin position="1"/>
        <end position="27"/>
    </location>
</feature>
<gene>
    <name evidence="6" type="ORF">SAPIO_CDS9584</name>
</gene>
<dbReference type="InterPro" id="IPR036568">
    <property type="entry name" value="GGCT-like_sf"/>
</dbReference>
<evidence type="ECO:0000256" key="1">
    <source>
        <dbReference type="ARBA" id="ARBA00008861"/>
    </source>
</evidence>
<dbReference type="Pfam" id="PF06094">
    <property type="entry name" value="GGACT"/>
    <property type="match status" value="1"/>
</dbReference>
<dbReference type="AlphaFoldDB" id="A0A084FX38"/>
<dbReference type="GO" id="GO:0016740">
    <property type="term" value="F:transferase activity"/>
    <property type="evidence" value="ECO:0007669"/>
    <property type="project" value="UniProtKB-KW"/>
</dbReference>
<proteinExistence type="inferred from homology"/>
<dbReference type="EMBL" id="JOWA01000143">
    <property type="protein sequence ID" value="KEZ39650.1"/>
    <property type="molecule type" value="Genomic_DNA"/>
</dbReference>
<dbReference type="OMA" id="DPEPWQK"/>
<evidence type="ECO:0000256" key="4">
    <source>
        <dbReference type="SAM" id="MobiDB-lite"/>
    </source>
</evidence>
<dbReference type="GeneID" id="27728656"/>
<dbReference type="KEGG" id="sapo:SAPIO_CDS9584"/>
<evidence type="ECO:0000259" key="5">
    <source>
        <dbReference type="Pfam" id="PF06094"/>
    </source>
</evidence>
<evidence type="ECO:0000256" key="3">
    <source>
        <dbReference type="ARBA" id="ARBA00030602"/>
    </source>
</evidence>
<dbReference type="Gene3D" id="3.10.490.10">
    <property type="entry name" value="Gamma-glutamyl cyclotransferase-like"/>
    <property type="match status" value="1"/>
</dbReference>
<keyword evidence="2" id="KW-0808">Transferase</keyword>
<dbReference type="SUPFAM" id="SSF110857">
    <property type="entry name" value="Gamma-glutamyl cyclotransferase-like"/>
    <property type="match status" value="1"/>
</dbReference>
<dbReference type="PANTHER" id="PTHR31544">
    <property type="entry name" value="AIG2-LIKE PROTEIN D"/>
    <property type="match status" value="1"/>
</dbReference>
<dbReference type="Proteomes" id="UP000028545">
    <property type="component" value="Unassembled WGS sequence"/>
</dbReference>
<sequence length="166" mass="19042">MSKPNGTERLRAVEDTTPTPEPNNSNGPFTSFFYGTLMAPEVLFSVIYGRKNPGKVFEDLHTFHPAILDNHARRVLAFADYPGVVPQEGESVQGVYVTGLTDANMERLDIFEGSEYVREKVKVRLLENGETRETEVYIYLHAEDLKEGEWDFEHFKKEKLALWSRE</sequence>
<dbReference type="InterPro" id="IPR045038">
    <property type="entry name" value="AIG2-like"/>
</dbReference>
<dbReference type="OrthoDB" id="1044435at2759"/>
<dbReference type="RefSeq" id="XP_016639449.1">
    <property type="nucleotide sequence ID" value="XM_016790939.1"/>
</dbReference>
<dbReference type="HOGENOM" id="CLU_093936_1_2_1"/>
<dbReference type="InterPro" id="IPR013024">
    <property type="entry name" value="GGCT-like"/>
</dbReference>
<dbReference type="InterPro" id="IPR009288">
    <property type="entry name" value="AIG2-like_dom"/>
</dbReference>
<feature type="domain" description="Gamma-glutamylcyclotransferase AIG2-like" evidence="5">
    <location>
        <begin position="32"/>
        <end position="151"/>
    </location>
</feature>
<evidence type="ECO:0000313" key="6">
    <source>
        <dbReference type="EMBL" id="KEZ39650.1"/>
    </source>
</evidence>
<organism evidence="6 7">
    <name type="scientific">Pseudallescheria apiosperma</name>
    <name type="common">Scedosporium apiospermum</name>
    <dbReference type="NCBI Taxonomy" id="563466"/>
    <lineage>
        <taxon>Eukaryota</taxon>
        <taxon>Fungi</taxon>
        <taxon>Dikarya</taxon>
        <taxon>Ascomycota</taxon>
        <taxon>Pezizomycotina</taxon>
        <taxon>Sordariomycetes</taxon>
        <taxon>Hypocreomycetidae</taxon>
        <taxon>Microascales</taxon>
        <taxon>Microascaceae</taxon>
        <taxon>Scedosporium</taxon>
    </lineage>
</organism>
<name>A0A084FX38_PSEDA</name>
<dbReference type="PANTHER" id="PTHR31544:SF2">
    <property type="entry name" value="AIG2-LIKE PROTEIN D"/>
    <property type="match status" value="1"/>
</dbReference>
<reference evidence="6 7" key="1">
    <citation type="journal article" date="2014" name="Genome Announc.">
        <title>Draft genome sequence of the pathogenic fungus Scedosporium apiospermum.</title>
        <authorList>
            <person name="Vandeputte P."/>
            <person name="Ghamrawi S."/>
            <person name="Rechenmann M."/>
            <person name="Iltis A."/>
            <person name="Giraud S."/>
            <person name="Fleury M."/>
            <person name="Thornton C."/>
            <person name="Delhaes L."/>
            <person name="Meyer W."/>
            <person name="Papon N."/>
            <person name="Bouchara J.P."/>
        </authorList>
    </citation>
    <scope>NUCLEOTIDE SEQUENCE [LARGE SCALE GENOMIC DNA]</scope>
    <source>
        <strain evidence="6 7">IHEM 14462</strain>
    </source>
</reference>
<evidence type="ECO:0000313" key="7">
    <source>
        <dbReference type="Proteomes" id="UP000028545"/>
    </source>
</evidence>
<keyword evidence="7" id="KW-1185">Reference proteome</keyword>
<dbReference type="CDD" id="cd06661">
    <property type="entry name" value="GGCT_like"/>
    <property type="match status" value="1"/>
</dbReference>
<comment type="caution">
    <text evidence="6">The sequence shown here is derived from an EMBL/GenBank/DDBJ whole genome shotgun (WGS) entry which is preliminary data.</text>
</comment>
<feature type="compositionally biased region" description="Basic and acidic residues" evidence="4">
    <location>
        <begin position="1"/>
        <end position="14"/>
    </location>
</feature>